<evidence type="ECO:0000256" key="1">
    <source>
        <dbReference type="ARBA" id="ARBA00003236"/>
    </source>
</evidence>
<comment type="function">
    <text evidence="1">Is involved in generating a small heat-stable compound (Nod), an acylated oligomer of N-acetylglucosamine, that stimulates mitosis in various plant protoplasts.</text>
</comment>
<dbReference type="Gene3D" id="3.20.20.370">
    <property type="entry name" value="Glycoside hydrolase/deacetylase"/>
    <property type="match status" value="1"/>
</dbReference>
<comment type="caution">
    <text evidence="6">The sequence shown here is derived from an EMBL/GenBank/DDBJ whole genome shotgun (WGS) entry which is preliminary data.</text>
</comment>
<dbReference type="Pfam" id="PF01522">
    <property type="entry name" value="Polysacc_deac_1"/>
    <property type="match status" value="1"/>
</dbReference>
<dbReference type="InterPro" id="IPR011330">
    <property type="entry name" value="Glyco_hydro/deAcase_b/a-brl"/>
</dbReference>
<organism evidence="6 7">
    <name type="scientific">Roseovarius aquimarinus</name>
    <dbReference type="NCBI Taxonomy" id="1229156"/>
    <lineage>
        <taxon>Bacteria</taxon>
        <taxon>Pseudomonadati</taxon>
        <taxon>Pseudomonadota</taxon>
        <taxon>Alphaproteobacteria</taxon>
        <taxon>Rhodobacterales</taxon>
        <taxon>Roseobacteraceae</taxon>
        <taxon>Roseovarius</taxon>
    </lineage>
</organism>
<name>A0ABW7I677_9RHOB</name>
<dbReference type="InterPro" id="IPR037950">
    <property type="entry name" value="PgdA-like"/>
</dbReference>
<feature type="domain" description="NodB homology" evidence="5">
    <location>
        <begin position="25"/>
        <end position="262"/>
    </location>
</feature>
<dbReference type="InterPro" id="IPR002509">
    <property type="entry name" value="NODB_dom"/>
</dbReference>
<accession>A0ABW7I677</accession>
<dbReference type="EMBL" id="JBIHMM010000001">
    <property type="protein sequence ID" value="MFH0253687.1"/>
    <property type="molecule type" value="Genomic_DNA"/>
</dbReference>
<dbReference type="Proteomes" id="UP001607157">
    <property type="component" value="Unassembled WGS sequence"/>
</dbReference>
<gene>
    <name evidence="6" type="ORF">ACGRVM_07270</name>
</gene>
<comment type="similarity">
    <text evidence="2">Belongs to the polysaccharide deacetylase family.</text>
</comment>
<dbReference type="CDD" id="cd10938">
    <property type="entry name" value="CE4_HpPgdA_like"/>
    <property type="match status" value="1"/>
</dbReference>
<proteinExistence type="inferred from homology"/>
<evidence type="ECO:0000256" key="4">
    <source>
        <dbReference type="ARBA" id="ARBA00032976"/>
    </source>
</evidence>
<evidence type="ECO:0000256" key="3">
    <source>
        <dbReference type="ARBA" id="ARBA00020071"/>
    </source>
</evidence>
<evidence type="ECO:0000259" key="5">
    <source>
        <dbReference type="PROSITE" id="PS51677"/>
    </source>
</evidence>
<dbReference type="SUPFAM" id="SSF88713">
    <property type="entry name" value="Glycoside hydrolase/deacetylase"/>
    <property type="match status" value="1"/>
</dbReference>
<dbReference type="RefSeq" id="WP_377172688.1">
    <property type="nucleotide sequence ID" value="NZ_JBHTJC010000005.1"/>
</dbReference>
<evidence type="ECO:0000313" key="7">
    <source>
        <dbReference type="Proteomes" id="UP001607157"/>
    </source>
</evidence>
<keyword evidence="7" id="KW-1185">Reference proteome</keyword>
<reference evidence="6 7" key="1">
    <citation type="submission" date="2024-10" db="EMBL/GenBank/DDBJ databases">
        <authorList>
            <person name="Yang X.-N."/>
        </authorList>
    </citation>
    <scope>NUCLEOTIDE SEQUENCE [LARGE SCALE GENOMIC DNA]</scope>
    <source>
        <strain evidence="6 7">CAU 1059</strain>
    </source>
</reference>
<evidence type="ECO:0000256" key="2">
    <source>
        <dbReference type="ARBA" id="ARBA00010973"/>
    </source>
</evidence>
<dbReference type="PANTHER" id="PTHR47561:SF1">
    <property type="entry name" value="POLYSACCHARIDE DEACETYLASE FAMILY PROTEIN (AFU_ORTHOLOGUE AFUA_6G05030)"/>
    <property type="match status" value="1"/>
</dbReference>
<dbReference type="PROSITE" id="PS51677">
    <property type="entry name" value="NODB"/>
    <property type="match status" value="1"/>
</dbReference>
<evidence type="ECO:0000313" key="6">
    <source>
        <dbReference type="EMBL" id="MFH0253687.1"/>
    </source>
</evidence>
<dbReference type="PANTHER" id="PTHR47561">
    <property type="entry name" value="POLYSACCHARIDE DEACETYLASE FAMILY PROTEIN (AFU_ORTHOLOGUE AFUA_6G05030)"/>
    <property type="match status" value="1"/>
</dbReference>
<protein>
    <recommendedName>
        <fullName evidence="3">Chitooligosaccharide deacetylase</fullName>
    </recommendedName>
    <alternativeName>
        <fullName evidence="4">Nodulation protein B</fullName>
    </alternativeName>
</protein>
<sequence length="277" mass="30684">MAHLVCITVDVDNTSAMLARGYDGRAMLSRGEFGVVGTSRLLKLFAKHEMKCTWFVPGQTLVSFPDSMAPVVADGHELAVHGWTHRQPIAMSEAEEEDELIRAGDEIAKFQGKRPIGYRAPSWEPSWATTRLLAANGFVYDSSLMADDYTPYYPREGDVHPVDGPLQRGLPGSVLEIPVSPTLDDFSAFEIMRGPDGSVLPGLRSGRDVLENWLNDFLWMRQELAKGVMTLVVHPHVIGRGHRMIFLETLILKMKEAGALFSTMAEAAERFSPRVDG</sequence>